<evidence type="ECO:0000313" key="10">
    <source>
        <dbReference type="Proteomes" id="UP000827724"/>
    </source>
</evidence>
<dbReference type="PRINTS" id="PR00465">
    <property type="entry name" value="EP450IV"/>
</dbReference>
<dbReference type="Pfam" id="PF00067">
    <property type="entry name" value="p450"/>
    <property type="match status" value="1"/>
</dbReference>
<dbReference type="PANTHER" id="PTHR46206:SF4">
    <property type="entry name" value="P450, PUTATIVE (EUROFUNG)-RELATED"/>
    <property type="match status" value="1"/>
</dbReference>
<sequence>MAFTDLGYAAQSALERPLVATAIAIYIIYILVLVILALDWVNYQRQRRRLGDVPIVGDAPYLWRRLRWTENESNLKGVFQRGYDTFSKKLKPWAYWGQHDDFILVLPPGTCEELKNVDVSQMSFLQAVEDSYHFRLHTNILGRSHVDAVRQSVNKNMNQEPFAGFLQIWHLVHIVAASFLIGSHFSRNAEYMTYIEDYCLNVPHFVHLYFWVPAPLRRLFWHLSPAGFRVRRVIKKLKGFIAPEIRRRIEDWRRAGSPPKEYTLLGAMLDLKEERGQIKRDATATSRAEEEGQINIFSDEVIFTAFDSAGPVACLVTQLLFESIRDRDLTEALRSEISAALADNGGEWSVQTMSSLPRLESFTRETLRVDGPTLFSVTRSVLKPFQLKSGLRLEPGNIVSSPSWMIHNDEDNYPRANEFNPYRFYDEATNSATIKATTASNIFLAYGYGSQMCPGRYLGVRMTQIIFAKMLMRYDAVFEGAERTKPENIVMPGQVLPSYYTRIVLRLRNEKEN</sequence>
<comment type="caution">
    <text evidence="9">The sequence shown here is derived from an EMBL/GenBank/DDBJ whole genome shotgun (WGS) entry which is preliminary data.</text>
</comment>
<dbReference type="InterPro" id="IPR036396">
    <property type="entry name" value="Cyt_P450_sf"/>
</dbReference>
<feature type="binding site" description="axial binding residue" evidence="7">
    <location>
        <position position="453"/>
    </location>
    <ligand>
        <name>heme</name>
        <dbReference type="ChEBI" id="CHEBI:30413"/>
    </ligand>
    <ligandPart>
        <name>Fe</name>
        <dbReference type="ChEBI" id="CHEBI:18248"/>
    </ligandPart>
</feature>
<feature type="transmembrane region" description="Helical" evidence="8">
    <location>
        <begin position="162"/>
        <end position="182"/>
    </location>
</feature>
<reference evidence="9" key="1">
    <citation type="submission" date="2021-08" db="EMBL/GenBank/DDBJ databases">
        <title>Chromosome-Level Trichoderma cornu-damae using Hi-C Data.</title>
        <authorList>
            <person name="Kim C.S."/>
        </authorList>
    </citation>
    <scope>NUCLEOTIDE SEQUENCE</scope>
    <source>
        <strain evidence="9">KA19-0412C</strain>
    </source>
</reference>
<dbReference type="CDD" id="cd11041">
    <property type="entry name" value="CYP503A1-like"/>
    <property type="match status" value="1"/>
</dbReference>
<feature type="transmembrane region" description="Helical" evidence="8">
    <location>
        <begin position="20"/>
        <end position="41"/>
    </location>
</feature>
<keyword evidence="10" id="KW-1185">Reference proteome</keyword>
<evidence type="ECO:0000256" key="1">
    <source>
        <dbReference type="ARBA" id="ARBA00001971"/>
    </source>
</evidence>
<dbReference type="GO" id="GO:0004497">
    <property type="term" value="F:monooxygenase activity"/>
    <property type="evidence" value="ECO:0007669"/>
    <property type="project" value="UniProtKB-KW"/>
</dbReference>
<evidence type="ECO:0000256" key="6">
    <source>
        <dbReference type="ARBA" id="ARBA00023033"/>
    </source>
</evidence>
<evidence type="ECO:0000256" key="3">
    <source>
        <dbReference type="ARBA" id="ARBA00022723"/>
    </source>
</evidence>
<dbReference type="PANTHER" id="PTHR46206">
    <property type="entry name" value="CYTOCHROME P450"/>
    <property type="match status" value="1"/>
</dbReference>
<dbReference type="InterPro" id="IPR001128">
    <property type="entry name" value="Cyt_P450"/>
</dbReference>
<evidence type="ECO:0000256" key="7">
    <source>
        <dbReference type="PIRSR" id="PIRSR602403-1"/>
    </source>
</evidence>
<dbReference type="AlphaFoldDB" id="A0A9P8QEC9"/>
<gene>
    <name evidence="9" type="ORF">Trco_007426</name>
</gene>
<dbReference type="GO" id="GO:0020037">
    <property type="term" value="F:heme binding"/>
    <property type="evidence" value="ECO:0007669"/>
    <property type="project" value="InterPro"/>
</dbReference>
<evidence type="ECO:0000256" key="8">
    <source>
        <dbReference type="SAM" id="Phobius"/>
    </source>
</evidence>
<comment type="cofactor">
    <cofactor evidence="1 7">
        <name>heme</name>
        <dbReference type="ChEBI" id="CHEBI:30413"/>
    </cofactor>
</comment>
<name>A0A9P8QEC9_9HYPO</name>
<proteinExistence type="inferred from homology"/>
<protein>
    <submittedName>
        <fullName evidence="9">Cytochrome p450</fullName>
    </submittedName>
</protein>
<keyword evidence="7" id="KW-0349">Heme</keyword>
<dbReference type="Proteomes" id="UP000827724">
    <property type="component" value="Unassembled WGS sequence"/>
</dbReference>
<keyword evidence="3 7" id="KW-0479">Metal-binding</keyword>
<evidence type="ECO:0000256" key="5">
    <source>
        <dbReference type="ARBA" id="ARBA00023004"/>
    </source>
</evidence>
<evidence type="ECO:0000313" key="9">
    <source>
        <dbReference type="EMBL" id="KAH6603980.1"/>
    </source>
</evidence>
<keyword evidence="5 7" id="KW-0408">Iron</keyword>
<keyword evidence="8" id="KW-0812">Transmembrane</keyword>
<accession>A0A9P8QEC9</accession>
<comment type="similarity">
    <text evidence="2">Belongs to the cytochrome P450 family.</text>
</comment>
<keyword evidence="4" id="KW-0560">Oxidoreductase</keyword>
<dbReference type="EMBL" id="JAIWOZ010000006">
    <property type="protein sequence ID" value="KAH6603980.1"/>
    <property type="molecule type" value="Genomic_DNA"/>
</dbReference>
<dbReference type="GO" id="GO:0016705">
    <property type="term" value="F:oxidoreductase activity, acting on paired donors, with incorporation or reduction of molecular oxygen"/>
    <property type="evidence" value="ECO:0007669"/>
    <property type="project" value="InterPro"/>
</dbReference>
<keyword evidence="8" id="KW-1133">Transmembrane helix</keyword>
<evidence type="ECO:0000256" key="2">
    <source>
        <dbReference type="ARBA" id="ARBA00010617"/>
    </source>
</evidence>
<dbReference type="OrthoDB" id="1844152at2759"/>
<keyword evidence="6" id="KW-0503">Monooxygenase</keyword>
<evidence type="ECO:0000256" key="4">
    <source>
        <dbReference type="ARBA" id="ARBA00023002"/>
    </source>
</evidence>
<dbReference type="SUPFAM" id="SSF48264">
    <property type="entry name" value="Cytochrome P450"/>
    <property type="match status" value="1"/>
</dbReference>
<dbReference type="GO" id="GO:0005506">
    <property type="term" value="F:iron ion binding"/>
    <property type="evidence" value="ECO:0007669"/>
    <property type="project" value="InterPro"/>
</dbReference>
<dbReference type="Gene3D" id="1.10.630.10">
    <property type="entry name" value="Cytochrome P450"/>
    <property type="match status" value="1"/>
</dbReference>
<organism evidence="9 10">
    <name type="scientific">Trichoderma cornu-damae</name>
    <dbReference type="NCBI Taxonomy" id="654480"/>
    <lineage>
        <taxon>Eukaryota</taxon>
        <taxon>Fungi</taxon>
        <taxon>Dikarya</taxon>
        <taxon>Ascomycota</taxon>
        <taxon>Pezizomycotina</taxon>
        <taxon>Sordariomycetes</taxon>
        <taxon>Hypocreomycetidae</taxon>
        <taxon>Hypocreales</taxon>
        <taxon>Hypocreaceae</taxon>
        <taxon>Trichoderma</taxon>
    </lineage>
</organism>
<dbReference type="InterPro" id="IPR002403">
    <property type="entry name" value="Cyt_P450_E_grp-IV"/>
</dbReference>
<keyword evidence="8" id="KW-0472">Membrane</keyword>